<dbReference type="EMBL" id="FOHW01000011">
    <property type="protein sequence ID" value="SET34423.1"/>
    <property type="molecule type" value="Genomic_DNA"/>
</dbReference>
<dbReference type="InterPro" id="IPR046063">
    <property type="entry name" value="DUF6021"/>
</dbReference>
<evidence type="ECO:0000313" key="3">
    <source>
        <dbReference type="Proteomes" id="UP000182332"/>
    </source>
</evidence>
<feature type="region of interest" description="Disordered" evidence="1">
    <location>
        <begin position="1"/>
        <end position="67"/>
    </location>
</feature>
<proteinExistence type="predicted"/>
<sequence>MANDTSLTGTTAQTDPDKDLGFNEDSPDVSDPQVDPTEPARTENDPVTDEPTTRRGNDEPLPGKGGV</sequence>
<name>A0A1I0DR64_9PSED</name>
<protein>
    <submittedName>
        <fullName evidence="2">Uncharacterized protein</fullName>
    </submittedName>
</protein>
<dbReference type="OrthoDB" id="6974814at2"/>
<feature type="compositionally biased region" description="Polar residues" evidence="1">
    <location>
        <begin position="1"/>
        <end position="14"/>
    </location>
</feature>
<evidence type="ECO:0000256" key="1">
    <source>
        <dbReference type="SAM" id="MobiDB-lite"/>
    </source>
</evidence>
<dbReference type="RefSeq" id="WP_139214472.1">
    <property type="nucleotide sequence ID" value="NZ_FOHW01000011.1"/>
</dbReference>
<gene>
    <name evidence="2" type="ORF">SAMN05216197_11127</name>
</gene>
<dbReference type="Proteomes" id="UP000182332">
    <property type="component" value="Unassembled WGS sequence"/>
</dbReference>
<accession>A0A1I0DR64</accession>
<evidence type="ECO:0000313" key="2">
    <source>
        <dbReference type="EMBL" id="SET34423.1"/>
    </source>
</evidence>
<dbReference type="Pfam" id="PF19485">
    <property type="entry name" value="DUF6021"/>
    <property type="match status" value="1"/>
</dbReference>
<dbReference type="AlphaFoldDB" id="A0A1I0DR64"/>
<organism evidence="2 3">
    <name type="scientific">Pseudomonas graminis</name>
    <dbReference type="NCBI Taxonomy" id="158627"/>
    <lineage>
        <taxon>Bacteria</taxon>
        <taxon>Pseudomonadati</taxon>
        <taxon>Pseudomonadota</taxon>
        <taxon>Gammaproteobacteria</taxon>
        <taxon>Pseudomonadales</taxon>
        <taxon>Pseudomonadaceae</taxon>
        <taxon>Pseudomonas</taxon>
    </lineage>
</organism>
<reference evidence="2 3" key="1">
    <citation type="submission" date="2016-10" db="EMBL/GenBank/DDBJ databases">
        <authorList>
            <person name="de Groot N.N."/>
        </authorList>
    </citation>
    <scope>NUCLEOTIDE SEQUENCE [LARGE SCALE GENOMIC DNA]</scope>
    <source>
        <strain evidence="2 3">DSM 11363</strain>
    </source>
</reference>